<keyword evidence="2" id="KW-0413">Isomerase</keyword>
<evidence type="ECO:0000313" key="2">
    <source>
        <dbReference type="EMBL" id="GAA1231388.1"/>
    </source>
</evidence>
<keyword evidence="3" id="KW-1185">Reference proteome</keyword>
<evidence type="ECO:0000259" key="1">
    <source>
        <dbReference type="Pfam" id="PF01323"/>
    </source>
</evidence>
<reference evidence="3" key="1">
    <citation type="journal article" date="2019" name="Int. J. Syst. Evol. Microbiol.">
        <title>The Global Catalogue of Microorganisms (GCM) 10K type strain sequencing project: providing services to taxonomists for standard genome sequencing and annotation.</title>
        <authorList>
            <consortium name="The Broad Institute Genomics Platform"/>
            <consortium name="The Broad Institute Genome Sequencing Center for Infectious Disease"/>
            <person name="Wu L."/>
            <person name="Ma J."/>
        </authorList>
    </citation>
    <scope>NUCLEOTIDE SEQUENCE [LARGE SCALE GENOMIC DNA]</scope>
    <source>
        <strain evidence="3">JCM 13004</strain>
    </source>
</reference>
<protein>
    <submittedName>
        <fullName evidence="2">Protein disulfide isomerase FrnE</fullName>
    </submittedName>
</protein>
<gene>
    <name evidence="2" type="primary">frnE</name>
    <name evidence="2" type="ORF">GCM10009665_22160</name>
</gene>
<dbReference type="CDD" id="cd03024">
    <property type="entry name" value="DsbA_FrnE"/>
    <property type="match status" value="1"/>
</dbReference>
<sequence length="213" mass="22955">MQIEIYSDLVCPWCYIGKRRFEQALAAFPAADEVEVVYRPFQLNPAASAAGEPSALVYERKFGKPAAAVFGPLTEAAAAEGIEFRMERAVATNTFTAHRLLWFAARHGRQAEVKERLLAHYFTDGGHLGDPEQLTAIAVAAGLDREQVTGFLASQEGVREVRAELAHGAELGISSVPTFVFDGRVAVSGAQSPELLLEVMAKVAAGTVDRSAH</sequence>
<comment type="caution">
    <text evidence="2">The sequence shown here is derived from an EMBL/GenBank/DDBJ whole genome shotgun (WGS) entry which is preliminary data.</text>
</comment>
<accession>A0ABP4GPM6</accession>
<dbReference type="SUPFAM" id="SSF52833">
    <property type="entry name" value="Thioredoxin-like"/>
    <property type="match status" value="1"/>
</dbReference>
<dbReference type="EMBL" id="BAAALF010000028">
    <property type="protein sequence ID" value="GAA1231388.1"/>
    <property type="molecule type" value="Genomic_DNA"/>
</dbReference>
<dbReference type="Pfam" id="PF01323">
    <property type="entry name" value="DSBA"/>
    <property type="match status" value="1"/>
</dbReference>
<dbReference type="Gene3D" id="3.40.30.10">
    <property type="entry name" value="Glutaredoxin"/>
    <property type="match status" value="1"/>
</dbReference>
<dbReference type="GO" id="GO:0016853">
    <property type="term" value="F:isomerase activity"/>
    <property type="evidence" value="ECO:0007669"/>
    <property type="project" value="UniProtKB-KW"/>
</dbReference>
<dbReference type="PANTHER" id="PTHR13887">
    <property type="entry name" value="GLUTATHIONE S-TRANSFERASE KAPPA"/>
    <property type="match status" value="1"/>
</dbReference>
<name>A0ABP4GPM6_9ACTN</name>
<dbReference type="InterPro" id="IPR001853">
    <property type="entry name" value="DSBA-like_thioredoxin_dom"/>
</dbReference>
<dbReference type="Proteomes" id="UP001500037">
    <property type="component" value="Unassembled WGS sequence"/>
</dbReference>
<feature type="domain" description="DSBA-like thioredoxin" evidence="1">
    <location>
        <begin position="2"/>
        <end position="199"/>
    </location>
</feature>
<evidence type="ECO:0000313" key="3">
    <source>
        <dbReference type="Proteomes" id="UP001500037"/>
    </source>
</evidence>
<dbReference type="InterPro" id="IPR036249">
    <property type="entry name" value="Thioredoxin-like_sf"/>
</dbReference>
<organism evidence="2 3">
    <name type="scientific">Kitasatospora nipponensis</name>
    <dbReference type="NCBI Taxonomy" id="258049"/>
    <lineage>
        <taxon>Bacteria</taxon>
        <taxon>Bacillati</taxon>
        <taxon>Actinomycetota</taxon>
        <taxon>Actinomycetes</taxon>
        <taxon>Kitasatosporales</taxon>
        <taxon>Streptomycetaceae</taxon>
        <taxon>Kitasatospora</taxon>
    </lineage>
</organism>
<dbReference type="RefSeq" id="WP_344441159.1">
    <property type="nucleotide sequence ID" value="NZ_BAAALF010000028.1"/>
</dbReference>
<dbReference type="PANTHER" id="PTHR13887:SF41">
    <property type="entry name" value="THIOREDOXIN SUPERFAMILY PROTEIN"/>
    <property type="match status" value="1"/>
</dbReference>
<proteinExistence type="predicted"/>